<protein>
    <submittedName>
        <fullName evidence="1">Uncharacterized protein</fullName>
    </submittedName>
</protein>
<evidence type="ECO:0000313" key="1">
    <source>
        <dbReference type="EMBL" id="UTC29694.1"/>
    </source>
</evidence>
<keyword evidence="2" id="KW-1185">Reference proteome</keyword>
<dbReference type="EMBL" id="ON529858">
    <property type="protein sequence ID" value="UTC29694.1"/>
    <property type="molecule type" value="Genomic_DNA"/>
</dbReference>
<evidence type="ECO:0000313" key="2">
    <source>
        <dbReference type="Proteomes" id="UP001057427"/>
    </source>
</evidence>
<accession>A0A9E7N4M5</accession>
<sequence>MSPSTVKVQHEKKAYSVVFHDDKPWSIQVSWKNVADGRTLSRTIFKAHDTDPERGLTPRVRTILEQANKKRGVKSSPAAEPDERFRCSWQTAGVEQDRTYQSKGLAFAFAQREALPVKVENQHRIAGRWSTTEAWEFDADNQARRLPV</sequence>
<gene>
    <name evidence="1" type="ORF">BAJUN_00640</name>
</gene>
<dbReference type="Proteomes" id="UP001057427">
    <property type="component" value="Segment"/>
</dbReference>
<proteinExistence type="predicted"/>
<reference evidence="1" key="1">
    <citation type="submission" date="2022-05" db="EMBL/GenBank/DDBJ databases">
        <authorList>
            <person name="Friedrich I."/>
            <person name="Poehlein A."/>
            <person name="Schneider D."/>
            <person name="Hertel R."/>
            <person name="Daniel R."/>
        </authorList>
    </citation>
    <scope>NUCLEOTIDE SEQUENCE</scope>
</reference>
<name>A0A9E7N4M5_9CAUD</name>
<organism evidence="1 2">
    <name type="scientific">Brevundimonas phage vB_BgoS-Bajun</name>
    <dbReference type="NCBI Taxonomy" id="2948594"/>
    <lineage>
        <taxon>Viruses</taxon>
        <taxon>Duplodnaviria</taxon>
        <taxon>Heunggongvirae</taxon>
        <taxon>Uroviricota</taxon>
        <taxon>Caudoviricetes</taxon>
        <taxon>Dolichocephalovirinae</taxon>
    </lineage>
</organism>